<reference evidence="3" key="1">
    <citation type="journal article" date="2013" name="Nat. Genet.">
        <title>The duck genome and transcriptome provide insight into an avian influenza virus reservoir species.</title>
        <authorList>
            <person name="Huang Y."/>
            <person name="Li Y."/>
            <person name="Burt D.W."/>
            <person name="Chen H."/>
            <person name="Zhang Y."/>
            <person name="Qian W."/>
            <person name="Kim H."/>
            <person name="Gan S."/>
            <person name="Zhao Y."/>
            <person name="Li J."/>
            <person name="Yi K."/>
            <person name="Feng H."/>
            <person name="Zhu P."/>
            <person name="Li B."/>
            <person name="Liu Q."/>
            <person name="Fairley S."/>
            <person name="Magor K.E."/>
            <person name="Du Z."/>
            <person name="Hu X."/>
            <person name="Goodman L."/>
            <person name="Tafer H."/>
            <person name="Vignal A."/>
            <person name="Lee T."/>
            <person name="Kim K.W."/>
            <person name="Sheng Z."/>
            <person name="An Y."/>
            <person name="Searle S."/>
            <person name="Herrero J."/>
            <person name="Groenen M.A."/>
            <person name="Crooijmans R.P."/>
            <person name="Faraut T."/>
            <person name="Cai Q."/>
            <person name="Webster R.G."/>
            <person name="Aldridge J.R."/>
            <person name="Warren W.C."/>
            <person name="Bartschat S."/>
            <person name="Kehr S."/>
            <person name="Marz M."/>
            <person name="Stadler P.F."/>
            <person name="Smith J."/>
            <person name="Kraus R.H."/>
            <person name="Zhao Y."/>
            <person name="Ren L."/>
            <person name="Fei J."/>
            <person name="Morisson M."/>
            <person name="Kaiser P."/>
            <person name="Griffin D.K."/>
            <person name="Rao M."/>
            <person name="Pitel F."/>
            <person name="Wang J."/>
            <person name="Li N."/>
        </authorList>
    </citation>
    <scope>NUCLEOTIDE SEQUENCE [LARGE SCALE GENOMIC DNA]</scope>
</reference>
<organism evidence="2 3">
    <name type="scientific">Anas platyrhynchos</name>
    <name type="common">Mallard</name>
    <name type="synonym">Anas boschas</name>
    <dbReference type="NCBI Taxonomy" id="8839"/>
    <lineage>
        <taxon>Eukaryota</taxon>
        <taxon>Metazoa</taxon>
        <taxon>Chordata</taxon>
        <taxon>Craniata</taxon>
        <taxon>Vertebrata</taxon>
        <taxon>Euteleostomi</taxon>
        <taxon>Archelosauria</taxon>
        <taxon>Archosauria</taxon>
        <taxon>Dinosauria</taxon>
        <taxon>Saurischia</taxon>
        <taxon>Theropoda</taxon>
        <taxon>Coelurosauria</taxon>
        <taxon>Aves</taxon>
        <taxon>Neognathae</taxon>
        <taxon>Galloanserae</taxon>
        <taxon>Anseriformes</taxon>
        <taxon>Anatidae</taxon>
        <taxon>Anatinae</taxon>
        <taxon>Anas</taxon>
    </lineage>
</organism>
<feature type="non-terminal residue" evidence="2">
    <location>
        <position position="1"/>
    </location>
</feature>
<evidence type="ECO:0000256" key="1">
    <source>
        <dbReference type="SAM" id="MobiDB-lite"/>
    </source>
</evidence>
<accession>R0M6F8</accession>
<keyword evidence="3" id="KW-1185">Reference proteome</keyword>
<dbReference type="EMBL" id="KB742464">
    <property type="protein sequence ID" value="EOB08223.1"/>
    <property type="molecule type" value="Genomic_DNA"/>
</dbReference>
<evidence type="ECO:0000313" key="2">
    <source>
        <dbReference type="EMBL" id="EOB08223.1"/>
    </source>
</evidence>
<proteinExistence type="predicted"/>
<feature type="non-terminal residue" evidence="2">
    <location>
        <position position="62"/>
    </location>
</feature>
<dbReference type="AlphaFoldDB" id="R0M6F8"/>
<name>R0M6F8_ANAPL</name>
<feature type="compositionally biased region" description="Basic and acidic residues" evidence="1">
    <location>
        <begin position="36"/>
        <end position="45"/>
    </location>
</feature>
<evidence type="ECO:0000313" key="3">
    <source>
        <dbReference type="Proteomes" id="UP000296049"/>
    </source>
</evidence>
<feature type="region of interest" description="Disordered" evidence="1">
    <location>
        <begin position="16"/>
        <end position="62"/>
    </location>
</feature>
<gene>
    <name evidence="2" type="ORF">Anapl_05540</name>
</gene>
<dbReference type="Proteomes" id="UP000296049">
    <property type="component" value="Unassembled WGS sequence"/>
</dbReference>
<sequence length="62" mass="7398">FVAFCVFFLKKSFTPSRKKTKKKRFTNEIPACSSSPEERRCDDRNPTSTRFNSPIKHWKKEK</sequence>
<protein>
    <submittedName>
        <fullName evidence="2">Uncharacterized protein</fullName>
    </submittedName>
</protein>